<evidence type="ECO:0000313" key="3">
    <source>
        <dbReference type="Proteomes" id="UP000248039"/>
    </source>
</evidence>
<keyword evidence="3" id="KW-1185">Reference proteome</keyword>
<comment type="caution">
    <text evidence="2">The sequence shown here is derived from an EMBL/GenBank/DDBJ whole genome shotgun (WGS) entry which is preliminary data.</text>
</comment>
<organism evidence="2 3">
    <name type="scientific">Streptomyces tateyamensis</name>
    <dbReference type="NCBI Taxonomy" id="565073"/>
    <lineage>
        <taxon>Bacteria</taxon>
        <taxon>Bacillati</taxon>
        <taxon>Actinomycetota</taxon>
        <taxon>Actinomycetes</taxon>
        <taxon>Kitasatosporales</taxon>
        <taxon>Streptomycetaceae</taxon>
        <taxon>Streptomyces</taxon>
    </lineage>
</organism>
<keyword evidence="1" id="KW-0732">Signal</keyword>
<dbReference type="AlphaFoldDB" id="A0A2V4NUR9"/>
<name>A0A2V4NUR9_9ACTN</name>
<reference evidence="2 3" key="1">
    <citation type="submission" date="2018-03" db="EMBL/GenBank/DDBJ databases">
        <title>Bioinformatic expansion and discovery of thiopeptide antibiotics.</title>
        <authorList>
            <person name="Schwalen C.J."/>
            <person name="Hudson G.A."/>
            <person name="Mitchell D.A."/>
        </authorList>
    </citation>
    <scope>NUCLEOTIDE SEQUENCE [LARGE SCALE GENOMIC DNA]</scope>
    <source>
        <strain evidence="2 3">ATCC 21389</strain>
    </source>
</reference>
<protein>
    <submittedName>
        <fullName evidence="2">Uncharacterized protein</fullName>
    </submittedName>
</protein>
<gene>
    <name evidence="2" type="ORF">C7C46_28505</name>
</gene>
<dbReference type="RefSeq" id="WP_110672817.1">
    <property type="nucleotide sequence ID" value="NZ_PYBW01000132.1"/>
</dbReference>
<dbReference type="EMBL" id="PYBW01000132">
    <property type="protein sequence ID" value="PYC69057.1"/>
    <property type="molecule type" value="Genomic_DNA"/>
</dbReference>
<dbReference type="Proteomes" id="UP000248039">
    <property type="component" value="Unassembled WGS sequence"/>
</dbReference>
<sequence>MARARLLTSAATATAAGLLLAATAVQPAAALTPVQDPIPVRPGMGFQGLVNGKSVGAAIEMGCFGPITPGQTGHPLAGQYIEADTVVPSATTGGYTGSAGTSLVVSVAGSATGTVQLIGVLNNFYAPLPLPTSITLPCSGTAKVAFSPAPSSPTARDSVVAATLVSQP</sequence>
<feature type="signal peptide" evidence="1">
    <location>
        <begin position="1"/>
        <end position="21"/>
    </location>
</feature>
<accession>A0A2V4NUR9</accession>
<evidence type="ECO:0000256" key="1">
    <source>
        <dbReference type="SAM" id="SignalP"/>
    </source>
</evidence>
<evidence type="ECO:0000313" key="2">
    <source>
        <dbReference type="EMBL" id="PYC69057.1"/>
    </source>
</evidence>
<dbReference type="OrthoDB" id="3540818at2"/>
<feature type="chain" id="PRO_5039465196" evidence="1">
    <location>
        <begin position="22"/>
        <end position="168"/>
    </location>
</feature>
<proteinExistence type="predicted"/>